<accession>A0AA50KNU8</accession>
<keyword evidence="2" id="KW-1185">Reference proteome</keyword>
<dbReference type="Proteomes" id="UP001223802">
    <property type="component" value="Chromosome"/>
</dbReference>
<dbReference type="AlphaFoldDB" id="A0AA50KNU8"/>
<evidence type="ECO:0000313" key="2">
    <source>
        <dbReference type="Proteomes" id="UP001223802"/>
    </source>
</evidence>
<reference evidence="1 2" key="1">
    <citation type="submission" date="2023-02" db="EMBL/GenBank/DDBJ databases">
        <title>Complete genome sequence of a novel bacterium Oceanimonas sp. NTOU-MSR1 isolated from marine coast sediment.</title>
        <authorList>
            <person name="Yang H.-T."/>
            <person name="Chen Y.-L."/>
            <person name="Ho Y.-N."/>
        </authorList>
    </citation>
    <scope>NUCLEOTIDE SEQUENCE [LARGE SCALE GENOMIC DNA]</scope>
    <source>
        <strain evidence="1 2">NTOU-MSR1</strain>
    </source>
</reference>
<dbReference type="KEGG" id="ope:PU634_04565"/>
<evidence type="ECO:0008006" key="3">
    <source>
        <dbReference type="Google" id="ProtNLM"/>
    </source>
</evidence>
<dbReference type="InterPro" id="IPR029787">
    <property type="entry name" value="Nucleotide_cyclase"/>
</dbReference>
<dbReference type="Gene3D" id="3.30.70.270">
    <property type="match status" value="1"/>
</dbReference>
<sequence length="48" mass="5347">MLLHSCVSVGVALYPQDGATAQALLNQADHKMYADKHRFYQRKTLAQG</sequence>
<dbReference type="InterPro" id="IPR043128">
    <property type="entry name" value="Rev_trsase/Diguanyl_cyclase"/>
</dbReference>
<evidence type="ECO:0000313" key="1">
    <source>
        <dbReference type="EMBL" id="WMC11641.1"/>
    </source>
</evidence>
<organism evidence="1 2">
    <name type="scientific">Oceanimonas pelagia</name>
    <dbReference type="NCBI Taxonomy" id="3028314"/>
    <lineage>
        <taxon>Bacteria</taxon>
        <taxon>Pseudomonadati</taxon>
        <taxon>Pseudomonadota</taxon>
        <taxon>Gammaproteobacteria</taxon>
        <taxon>Aeromonadales</taxon>
        <taxon>Aeromonadaceae</taxon>
        <taxon>Oceanimonas</taxon>
    </lineage>
</organism>
<dbReference type="RefSeq" id="WP_306762876.1">
    <property type="nucleotide sequence ID" value="NZ_CP118224.1"/>
</dbReference>
<name>A0AA50KNU8_9GAMM</name>
<dbReference type="EMBL" id="CP118224">
    <property type="protein sequence ID" value="WMC11641.1"/>
    <property type="molecule type" value="Genomic_DNA"/>
</dbReference>
<dbReference type="SUPFAM" id="SSF55073">
    <property type="entry name" value="Nucleotide cyclase"/>
    <property type="match status" value="1"/>
</dbReference>
<gene>
    <name evidence="1" type="ORF">PU634_04565</name>
</gene>
<proteinExistence type="predicted"/>
<protein>
    <recommendedName>
        <fullName evidence="3">GGDEF domain-containing protein</fullName>
    </recommendedName>
</protein>